<dbReference type="AlphaFoldDB" id="A0A1F6TSJ4"/>
<dbReference type="InterPro" id="IPR029787">
    <property type="entry name" value="Nucleotide_cyclase"/>
</dbReference>
<dbReference type="InterPro" id="IPR000160">
    <property type="entry name" value="GGDEF_dom"/>
</dbReference>
<dbReference type="GO" id="GO:1902201">
    <property type="term" value="P:negative regulation of bacterial-type flagellum-dependent cell motility"/>
    <property type="evidence" value="ECO:0007669"/>
    <property type="project" value="TreeGrafter"/>
</dbReference>
<proteinExistence type="predicted"/>
<dbReference type="Proteomes" id="UP000178885">
    <property type="component" value="Unassembled WGS sequence"/>
</dbReference>
<evidence type="ECO:0000259" key="3">
    <source>
        <dbReference type="PROSITE" id="PS50887"/>
    </source>
</evidence>
<dbReference type="InterPro" id="IPR043128">
    <property type="entry name" value="Rev_trsase/Diguanyl_cyclase"/>
</dbReference>
<dbReference type="FunFam" id="3.30.70.270:FF:000001">
    <property type="entry name" value="Diguanylate cyclase domain protein"/>
    <property type="match status" value="1"/>
</dbReference>
<dbReference type="Gene3D" id="3.30.70.270">
    <property type="match status" value="1"/>
</dbReference>
<organism evidence="4 5">
    <name type="scientific">Candidatus Muproteobacteria bacterium RBG_16_65_34</name>
    <dbReference type="NCBI Taxonomy" id="1817760"/>
    <lineage>
        <taxon>Bacteria</taxon>
        <taxon>Pseudomonadati</taxon>
        <taxon>Pseudomonadota</taxon>
        <taxon>Candidatus Muproteobacteria</taxon>
    </lineage>
</organism>
<dbReference type="GO" id="GO:0043709">
    <property type="term" value="P:cell adhesion involved in single-species biofilm formation"/>
    <property type="evidence" value="ECO:0007669"/>
    <property type="project" value="TreeGrafter"/>
</dbReference>
<evidence type="ECO:0000256" key="2">
    <source>
        <dbReference type="ARBA" id="ARBA00034247"/>
    </source>
</evidence>
<dbReference type="PANTHER" id="PTHR45138">
    <property type="entry name" value="REGULATORY COMPONENTS OF SENSORY TRANSDUCTION SYSTEM"/>
    <property type="match status" value="1"/>
</dbReference>
<gene>
    <name evidence="4" type="ORF">A2151_02820</name>
</gene>
<comment type="caution">
    <text evidence="4">The sequence shown here is derived from an EMBL/GenBank/DDBJ whole genome shotgun (WGS) entry which is preliminary data.</text>
</comment>
<dbReference type="STRING" id="1817760.A2151_02820"/>
<sequence length="321" mass="35442">MKTTPWKTAGHINSAPLQLVLVAKAGLQHEQLPAESLLLQLTVALQKTLDVNTLIECFAREVRGVIPHDSIYFVNEDHGVYFLHGEAARHSCHYHLTVEGQSYGDLSFGRGRKFTEEELSLLEHLLCALVYPLRNALTYKAVVEEARRDPLTGVYNRGVMETVLAREVGLAHRHRSPFSAIFLDIDLFKSINDCHGHAVGDEAIRAFVRCVEKSIRTTDILSRYGGDEFLVLLNNTPLDGAVLLAERIRKVVEEEGRLGHTAPDLRLSASIGVATLQPGESAESLVARADAALNLAKQRGRNCVRADCSIASNPRLTESLH</sequence>
<comment type="catalytic activity">
    <reaction evidence="2">
        <text>2 GTP = 3',3'-c-di-GMP + 2 diphosphate</text>
        <dbReference type="Rhea" id="RHEA:24898"/>
        <dbReference type="ChEBI" id="CHEBI:33019"/>
        <dbReference type="ChEBI" id="CHEBI:37565"/>
        <dbReference type="ChEBI" id="CHEBI:58805"/>
        <dbReference type="EC" id="2.7.7.65"/>
    </reaction>
</comment>
<dbReference type="PROSITE" id="PS50887">
    <property type="entry name" value="GGDEF"/>
    <property type="match status" value="1"/>
</dbReference>
<evidence type="ECO:0000256" key="1">
    <source>
        <dbReference type="ARBA" id="ARBA00012528"/>
    </source>
</evidence>
<dbReference type="EMBL" id="MFSU01000037">
    <property type="protein sequence ID" value="OGI48104.1"/>
    <property type="molecule type" value="Genomic_DNA"/>
</dbReference>
<dbReference type="EC" id="2.7.7.65" evidence="1"/>
<protein>
    <recommendedName>
        <fullName evidence="1">diguanylate cyclase</fullName>
        <ecNumber evidence="1">2.7.7.65</ecNumber>
    </recommendedName>
</protein>
<dbReference type="PANTHER" id="PTHR45138:SF9">
    <property type="entry name" value="DIGUANYLATE CYCLASE DGCM-RELATED"/>
    <property type="match status" value="1"/>
</dbReference>
<dbReference type="SUPFAM" id="SSF55073">
    <property type="entry name" value="Nucleotide cyclase"/>
    <property type="match status" value="1"/>
</dbReference>
<evidence type="ECO:0000313" key="5">
    <source>
        <dbReference type="Proteomes" id="UP000178885"/>
    </source>
</evidence>
<reference evidence="4 5" key="1">
    <citation type="journal article" date="2016" name="Nat. Commun.">
        <title>Thousands of microbial genomes shed light on interconnected biogeochemical processes in an aquifer system.</title>
        <authorList>
            <person name="Anantharaman K."/>
            <person name="Brown C.T."/>
            <person name="Hug L.A."/>
            <person name="Sharon I."/>
            <person name="Castelle C.J."/>
            <person name="Probst A.J."/>
            <person name="Thomas B.C."/>
            <person name="Singh A."/>
            <person name="Wilkins M.J."/>
            <person name="Karaoz U."/>
            <person name="Brodie E.L."/>
            <person name="Williams K.H."/>
            <person name="Hubbard S.S."/>
            <person name="Banfield J.F."/>
        </authorList>
    </citation>
    <scope>NUCLEOTIDE SEQUENCE [LARGE SCALE GENOMIC DNA]</scope>
</reference>
<dbReference type="Pfam" id="PF00990">
    <property type="entry name" value="GGDEF"/>
    <property type="match status" value="1"/>
</dbReference>
<name>A0A1F6TSJ4_9PROT</name>
<dbReference type="SMART" id="SM00267">
    <property type="entry name" value="GGDEF"/>
    <property type="match status" value="1"/>
</dbReference>
<dbReference type="NCBIfam" id="TIGR00254">
    <property type="entry name" value="GGDEF"/>
    <property type="match status" value="1"/>
</dbReference>
<evidence type="ECO:0000313" key="4">
    <source>
        <dbReference type="EMBL" id="OGI48104.1"/>
    </source>
</evidence>
<dbReference type="CDD" id="cd01949">
    <property type="entry name" value="GGDEF"/>
    <property type="match status" value="1"/>
</dbReference>
<dbReference type="GO" id="GO:0052621">
    <property type="term" value="F:diguanylate cyclase activity"/>
    <property type="evidence" value="ECO:0007669"/>
    <property type="project" value="UniProtKB-EC"/>
</dbReference>
<dbReference type="InterPro" id="IPR050469">
    <property type="entry name" value="Diguanylate_Cyclase"/>
</dbReference>
<accession>A0A1F6TSJ4</accession>
<feature type="domain" description="GGDEF" evidence="3">
    <location>
        <begin position="176"/>
        <end position="309"/>
    </location>
</feature>
<dbReference type="GO" id="GO:0005886">
    <property type="term" value="C:plasma membrane"/>
    <property type="evidence" value="ECO:0007669"/>
    <property type="project" value="TreeGrafter"/>
</dbReference>